<evidence type="ECO:0000256" key="4">
    <source>
        <dbReference type="ARBA" id="ARBA00022989"/>
    </source>
</evidence>
<evidence type="ECO:0000256" key="1">
    <source>
        <dbReference type="ARBA" id="ARBA00004651"/>
    </source>
</evidence>
<feature type="transmembrane region" description="Helical" evidence="6">
    <location>
        <begin position="56"/>
        <end position="76"/>
    </location>
</feature>
<dbReference type="PANTHER" id="PTHR33931:SF5">
    <property type="entry name" value="UPF0299 MEMBRANE PROTEIN YOHJ"/>
    <property type="match status" value="1"/>
</dbReference>
<sequence length="120" mass="13416">MIRQCAILFGCLALGELIVYFTGIKLPSSIIGMLLLTLFLKLGWIKLQWVQGLSDFLVANLGFFFVPPGVALMLYFDVIAAEFWPIVVATIVSTILVLSVTGWVHQIVRKSKNHLTHKNQ</sequence>
<reference evidence="7 8" key="1">
    <citation type="submission" date="2018-10" db="EMBL/GenBank/DDBJ databases">
        <title>Draft Genome Sequence of Bacteroides sp. KCTC 15687.</title>
        <authorList>
            <person name="Yu S.Y."/>
            <person name="Kim J.S."/>
            <person name="Oh B.S."/>
            <person name="Park S.H."/>
            <person name="Kang S.W."/>
            <person name="Park J.E."/>
            <person name="Choi S.H."/>
            <person name="Han K.I."/>
            <person name="Lee K.C."/>
            <person name="Eom M.K."/>
            <person name="Suh M.K."/>
            <person name="Lee D.H."/>
            <person name="Yoon H."/>
            <person name="Kim B."/>
            <person name="Yang S.J."/>
            <person name="Lee J.S."/>
            <person name="Lee J.H."/>
        </authorList>
    </citation>
    <scope>NUCLEOTIDE SEQUENCE [LARGE SCALE GENOMIC DNA]</scope>
    <source>
        <strain evidence="7 8">KCTC 15687</strain>
    </source>
</reference>
<dbReference type="EMBL" id="BHWB01000006">
    <property type="protein sequence ID" value="GCB35488.1"/>
    <property type="molecule type" value="Genomic_DNA"/>
</dbReference>
<dbReference type="Proteomes" id="UP000288079">
    <property type="component" value="Unassembled WGS sequence"/>
</dbReference>
<keyword evidence="5 6" id="KW-0472">Membrane</keyword>
<accession>A0A401LVD2</accession>
<evidence type="ECO:0000256" key="2">
    <source>
        <dbReference type="ARBA" id="ARBA00022475"/>
    </source>
</evidence>
<gene>
    <name evidence="7" type="ORF">KGMB02408_24330</name>
</gene>
<dbReference type="PANTHER" id="PTHR33931">
    <property type="entry name" value="HOLIN-LIKE PROTEIN CIDA-RELATED"/>
    <property type="match status" value="1"/>
</dbReference>
<name>A0A401LVD2_9BACE</name>
<comment type="subcellular location">
    <subcellularLocation>
        <location evidence="1">Cell membrane</location>
        <topology evidence="1">Multi-pass membrane protein</topology>
    </subcellularLocation>
</comment>
<evidence type="ECO:0000313" key="7">
    <source>
        <dbReference type="EMBL" id="GCB35488.1"/>
    </source>
</evidence>
<proteinExistence type="predicted"/>
<dbReference type="Pfam" id="PF03788">
    <property type="entry name" value="LrgA"/>
    <property type="match status" value="1"/>
</dbReference>
<protein>
    <recommendedName>
        <fullName evidence="9">CidA/LrgA family protein</fullName>
    </recommendedName>
</protein>
<evidence type="ECO:0000256" key="3">
    <source>
        <dbReference type="ARBA" id="ARBA00022692"/>
    </source>
</evidence>
<dbReference type="AlphaFoldDB" id="A0A401LVD2"/>
<dbReference type="GO" id="GO:0005886">
    <property type="term" value="C:plasma membrane"/>
    <property type="evidence" value="ECO:0007669"/>
    <property type="project" value="UniProtKB-SubCell"/>
</dbReference>
<dbReference type="InterPro" id="IPR005538">
    <property type="entry name" value="LrgA/CidA"/>
</dbReference>
<dbReference type="OrthoDB" id="3176438at2"/>
<evidence type="ECO:0000313" key="8">
    <source>
        <dbReference type="Proteomes" id="UP000288079"/>
    </source>
</evidence>
<keyword evidence="4 6" id="KW-1133">Transmembrane helix</keyword>
<evidence type="ECO:0000256" key="6">
    <source>
        <dbReference type="SAM" id="Phobius"/>
    </source>
</evidence>
<evidence type="ECO:0008006" key="9">
    <source>
        <dbReference type="Google" id="ProtNLM"/>
    </source>
</evidence>
<feature type="transmembrane region" description="Helical" evidence="6">
    <location>
        <begin position="25"/>
        <end position="44"/>
    </location>
</feature>
<organism evidence="7 8">
    <name type="scientific">Bacteroides faecalis</name>
    <dbReference type="NCBI Taxonomy" id="2447885"/>
    <lineage>
        <taxon>Bacteria</taxon>
        <taxon>Pseudomonadati</taxon>
        <taxon>Bacteroidota</taxon>
        <taxon>Bacteroidia</taxon>
        <taxon>Bacteroidales</taxon>
        <taxon>Bacteroidaceae</taxon>
        <taxon>Bacteroides</taxon>
    </lineage>
</organism>
<feature type="transmembrane region" description="Helical" evidence="6">
    <location>
        <begin position="82"/>
        <end position="104"/>
    </location>
</feature>
<comment type="caution">
    <text evidence="7">The sequence shown here is derived from an EMBL/GenBank/DDBJ whole genome shotgun (WGS) entry which is preliminary data.</text>
</comment>
<keyword evidence="8" id="KW-1185">Reference proteome</keyword>
<dbReference type="RefSeq" id="WP_125041406.1">
    <property type="nucleotide sequence ID" value="NZ_BHWB01000006.1"/>
</dbReference>
<evidence type="ECO:0000256" key="5">
    <source>
        <dbReference type="ARBA" id="ARBA00023136"/>
    </source>
</evidence>
<keyword evidence="2" id="KW-1003">Cell membrane</keyword>
<keyword evidence="3 6" id="KW-0812">Transmembrane</keyword>